<name>A0A1H9GRJ0_9LACT</name>
<keyword evidence="2" id="KW-1185">Reference proteome</keyword>
<accession>A0A1H9GRJ0</accession>
<dbReference type="OrthoDB" id="2139759at2"/>
<dbReference type="AlphaFoldDB" id="A0A1H9GRJ0"/>
<organism evidence="1 2">
    <name type="scientific">Ignavigranum ruoffiae</name>
    <dbReference type="NCBI Taxonomy" id="89093"/>
    <lineage>
        <taxon>Bacteria</taxon>
        <taxon>Bacillati</taxon>
        <taxon>Bacillota</taxon>
        <taxon>Bacilli</taxon>
        <taxon>Lactobacillales</taxon>
        <taxon>Aerococcaceae</taxon>
        <taxon>Ignavigranum</taxon>
    </lineage>
</organism>
<dbReference type="Proteomes" id="UP000198833">
    <property type="component" value="Unassembled WGS sequence"/>
</dbReference>
<evidence type="ECO:0000313" key="1">
    <source>
        <dbReference type="EMBL" id="SEQ52702.1"/>
    </source>
</evidence>
<evidence type="ECO:0000313" key="2">
    <source>
        <dbReference type="Proteomes" id="UP000198833"/>
    </source>
</evidence>
<gene>
    <name evidence="1" type="ORF">SAMN04488558_1173</name>
</gene>
<sequence length="119" mass="13768">MLIQQNQFNIKANHHRTKDFIIERFNVPADLLGLRVNFQCEHHQVQCAFIYDSQYNLRLELENLGSRQGYCIHEQVDQSSPASQPGKILPGEWIIAMQVTNQDQGQAGEIRYRIEGLES</sequence>
<dbReference type="EMBL" id="FOEN01000017">
    <property type="protein sequence ID" value="SEQ52702.1"/>
    <property type="molecule type" value="Genomic_DNA"/>
</dbReference>
<dbReference type="RefSeq" id="WP_092572683.1">
    <property type="nucleotide sequence ID" value="NZ_CALUDV010000015.1"/>
</dbReference>
<proteinExistence type="predicted"/>
<reference evidence="1 2" key="1">
    <citation type="submission" date="2016-10" db="EMBL/GenBank/DDBJ databases">
        <authorList>
            <person name="de Groot N.N."/>
        </authorList>
    </citation>
    <scope>NUCLEOTIDE SEQUENCE [LARGE SCALE GENOMIC DNA]</scope>
    <source>
        <strain evidence="1 2">DSM 15695</strain>
    </source>
</reference>
<protein>
    <submittedName>
        <fullName evidence="1">Uncharacterized protein</fullName>
    </submittedName>
</protein>